<protein>
    <submittedName>
        <fullName evidence="1">Prepilin-type N-terminal cleavage/methylation domain-containing protein</fullName>
    </submittedName>
</protein>
<evidence type="ECO:0000313" key="1">
    <source>
        <dbReference type="EMBL" id="URL57050.1"/>
    </source>
</evidence>
<dbReference type="InterPro" id="IPR012902">
    <property type="entry name" value="N_methyl_site"/>
</dbReference>
<proteinExistence type="predicted"/>
<organism evidence="1 2">
    <name type="scientific">Luteibacter flocculans</name>
    <dbReference type="NCBI Taxonomy" id="2780091"/>
    <lineage>
        <taxon>Bacteria</taxon>
        <taxon>Pseudomonadati</taxon>
        <taxon>Pseudomonadota</taxon>
        <taxon>Gammaproteobacteria</taxon>
        <taxon>Lysobacterales</taxon>
        <taxon>Rhodanobacteraceae</taxon>
        <taxon>Luteibacter</taxon>
    </lineage>
</organism>
<dbReference type="SUPFAM" id="SSF54523">
    <property type="entry name" value="Pili subunits"/>
    <property type="match status" value="1"/>
</dbReference>
<dbReference type="RefSeq" id="WP_250338007.1">
    <property type="nucleotide sequence ID" value="NZ_CP063231.1"/>
</dbReference>
<dbReference type="Pfam" id="PF07963">
    <property type="entry name" value="N_methyl"/>
    <property type="match status" value="1"/>
</dbReference>
<dbReference type="Proteomes" id="UP001056681">
    <property type="component" value="Chromosome"/>
</dbReference>
<sequence length="219" mass="23728">MKKSRGFSLMETIAALALLALLLLGVTAALQTLTRSTRAGMARSQRLDEVRAAQGYLRHALANAMPYPWSLAHDRSMIVFQGDASELVFVAPGPGYLAASGLQLQKLQIIGDGDQRRLEAAFAPLALRGGSPIVPADPETLVSDVVSGRFVYNGMDDQGHLLGWQERWPYATRLPTMVGVELVLKGGVRWPVLAVPLRMDPRAVNGREGLARLTTFAKP</sequence>
<evidence type="ECO:0000313" key="2">
    <source>
        <dbReference type="Proteomes" id="UP001056681"/>
    </source>
</evidence>
<keyword evidence="2" id="KW-1185">Reference proteome</keyword>
<dbReference type="InterPro" id="IPR045584">
    <property type="entry name" value="Pilin-like"/>
</dbReference>
<dbReference type="EMBL" id="CP063231">
    <property type="protein sequence ID" value="URL57050.1"/>
    <property type="molecule type" value="Genomic_DNA"/>
</dbReference>
<gene>
    <name evidence="1" type="ORF">IM816_10285</name>
</gene>
<dbReference type="NCBIfam" id="TIGR02532">
    <property type="entry name" value="IV_pilin_GFxxxE"/>
    <property type="match status" value="1"/>
</dbReference>
<reference evidence="1" key="1">
    <citation type="submission" date="2020-10" db="EMBL/GenBank/DDBJ databases">
        <title>Whole-genome sequence of Luteibacter sp. EIF3.</title>
        <authorList>
            <person name="Friedrich I."/>
            <person name="Hertel R."/>
            <person name="Daniel R."/>
        </authorList>
    </citation>
    <scope>NUCLEOTIDE SEQUENCE</scope>
    <source>
        <strain evidence="1">EIF3</strain>
    </source>
</reference>
<accession>A0ABY4SXP3</accession>
<name>A0ABY4SXP3_9GAMM</name>